<dbReference type="EMBL" id="FOGT01000014">
    <property type="protein sequence ID" value="SES28451.1"/>
    <property type="molecule type" value="Genomic_DNA"/>
</dbReference>
<dbReference type="NCBIfam" id="TIGR04025">
    <property type="entry name" value="PPOX_FMN_DR2398"/>
    <property type="match status" value="1"/>
</dbReference>
<feature type="domain" description="Pyridoxamine 5'-phosphate oxidase N-terminal" evidence="1">
    <location>
        <begin position="42"/>
        <end position="156"/>
    </location>
</feature>
<sequence>MNFRGGIMREFKNKIETEEQLRQLIGVPSELVNKKVISYLDHNCIEFISNSPFLVMSTADKFGFCDVSPRGDHAGFVQVINEKHLIIPERPGNRRIDSLRNILSNPKIGLLFFIPGLGETLRVNGKAALVTDDDLLNKMAIKGKKPLLGIGVEVEECFIHCAKAFIRSGFWDPDTWTEKTLLPSASKMLFEHAKLPGTSVDSIQKKLEESYSNRLY</sequence>
<organism evidence="2 3">
    <name type="scientific">Salipaludibacillus aurantiacus</name>
    <dbReference type="NCBI Taxonomy" id="1601833"/>
    <lineage>
        <taxon>Bacteria</taxon>
        <taxon>Bacillati</taxon>
        <taxon>Bacillota</taxon>
        <taxon>Bacilli</taxon>
        <taxon>Bacillales</taxon>
        <taxon>Bacillaceae</taxon>
    </lineage>
</organism>
<dbReference type="STRING" id="1601833.SAMN05518684_11444"/>
<gene>
    <name evidence="2" type="ORF">SAMN05518684_11444</name>
</gene>
<dbReference type="PANTHER" id="PTHR42815:SF2">
    <property type="entry name" value="FAD-BINDING, PUTATIVE (AFU_ORTHOLOGUE AFUA_6G07600)-RELATED"/>
    <property type="match status" value="1"/>
</dbReference>
<dbReference type="Pfam" id="PF01243">
    <property type="entry name" value="PNPOx_N"/>
    <property type="match status" value="1"/>
</dbReference>
<name>A0A1H9W3X8_9BACI</name>
<dbReference type="Gene3D" id="2.30.110.10">
    <property type="entry name" value="Electron Transport, Fmn-binding Protein, Chain A"/>
    <property type="match status" value="1"/>
</dbReference>
<dbReference type="InterPro" id="IPR012349">
    <property type="entry name" value="Split_barrel_FMN-bd"/>
</dbReference>
<evidence type="ECO:0000313" key="3">
    <source>
        <dbReference type="Proteomes" id="UP000198571"/>
    </source>
</evidence>
<dbReference type="InterPro" id="IPR024029">
    <property type="entry name" value="Pyridox_Oxase_FMN-dep"/>
</dbReference>
<accession>A0A1H9W3X8</accession>
<evidence type="ECO:0000259" key="1">
    <source>
        <dbReference type="Pfam" id="PF01243"/>
    </source>
</evidence>
<dbReference type="InterPro" id="IPR011576">
    <property type="entry name" value="Pyridox_Oxase_N"/>
</dbReference>
<keyword evidence="3" id="KW-1185">Reference proteome</keyword>
<reference evidence="3" key="1">
    <citation type="submission" date="2016-10" db="EMBL/GenBank/DDBJ databases">
        <authorList>
            <person name="Varghese N."/>
            <person name="Submissions S."/>
        </authorList>
    </citation>
    <scope>NUCLEOTIDE SEQUENCE [LARGE SCALE GENOMIC DNA]</scope>
    <source>
        <strain evidence="3">S9</strain>
    </source>
</reference>
<dbReference type="Proteomes" id="UP000198571">
    <property type="component" value="Unassembled WGS sequence"/>
</dbReference>
<evidence type="ECO:0000313" key="2">
    <source>
        <dbReference type="EMBL" id="SES28451.1"/>
    </source>
</evidence>
<protein>
    <recommendedName>
        <fullName evidence="1">Pyridoxamine 5'-phosphate oxidase N-terminal domain-containing protein</fullName>
    </recommendedName>
</protein>
<dbReference type="AlphaFoldDB" id="A0A1H9W3X8"/>
<dbReference type="SUPFAM" id="SSF50475">
    <property type="entry name" value="FMN-binding split barrel"/>
    <property type="match status" value="1"/>
</dbReference>
<proteinExistence type="predicted"/>
<dbReference type="PANTHER" id="PTHR42815">
    <property type="entry name" value="FAD-BINDING, PUTATIVE (AFU_ORTHOLOGUE AFUA_6G07600)-RELATED"/>
    <property type="match status" value="1"/>
</dbReference>